<sequence length="144" mass="15263">MDTPTALPVGVPLYIYGAGRGGHILKHALDGRSGARVAAFLDSHKTGTVGGLPILNPAQVATPLAEGAVVVIASQHWREIAGSLDRSRFPRVINAYPWIEGVLAAEERARTQGPRRIRRLRMALLATAVLLQGAVAYGIVRALG</sequence>
<dbReference type="EMBL" id="JAGINP010000015">
    <property type="protein sequence ID" value="MBP2294312.1"/>
    <property type="molecule type" value="Genomic_DNA"/>
</dbReference>
<keyword evidence="1" id="KW-0472">Membrane</keyword>
<evidence type="ECO:0000313" key="2">
    <source>
        <dbReference type="EMBL" id="MBP2294312.1"/>
    </source>
</evidence>
<feature type="transmembrane region" description="Helical" evidence="1">
    <location>
        <begin position="120"/>
        <end position="140"/>
    </location>
</feature>
<dbReference type="Proteomes" id="UP000781958">
    <property type="component" value="Unassembled WGS sequence"/>
</dbReference>
<protein>
    <submittedName>
        <fullName evidence="2">FlaA1/EpsC-like NDP-sugar epimerase</fullName>
    </submittedName>
</protein>
<comment type="caution">
    <text evidence="2">The sequence shown here is derived from an EMBL/GenBank/DDBJ whole genome shotgun (WGS) entry which is preliminary data.</text>
</comment>
<keyword evidence="3" id="KW-1185">Reference proteome</keyword>
<accession>A0ABS4SP96</accession>
<reference evidence="2 3" key="1">
    <citation type="submission" date="2021-03" db="EMBL/GenBank/DDBJ databases">
        <title>Genomic Encyclopedia of Type Strains, Phase III (KMG-III): the genomes of soil and plant-associated and newly described type strains.</title>
        <authorList>
            <person name="Whitman W."/>
        </authorList>
    </citation>
    <scope>NUCLEOTIDE SEQUENCE [LARGE SCALE GENOMIC DNA]</scope>
    <source>
        <strain evidence="2 3">IMMIB AFH-6</strain>
    </source>
</reference>
<evidence type="ECO:0000256" key="1">
    <source>
        <dbReference type="SAM" id="Phobius"/>
    </source>
</evidence>
<keyword evidence="1" id="KW-1133">Transmembrane helix</keyword>
<organism evidence="2 3">
    <name type="scientific">Azospirillum rugosum</name>
    <dbReference type="NCBI Taxonomy" id="416170"/>
    <lineage>
        <taxon>Bacteria</taxon>
        <taxon>Pseudomonadati</taxon>
        <taxon>Pseudomonadota</taxon>
        <taxon>Alphaproteobacteria</taxon>
        <taxon>Rhodospirillales</taxon>
        <taxon>Azospirillaceae</taxon>
        <taxon>Azospirillum</taxon>
    </lineage>
</organism>
<evidence type="ECO:0000313" key="3">
    <source>
        <dbReference type="Proteomes" id="UP000781958"/>
    </source>
</evidence>
<proteinExistence type="predicted"/>
<name>A0ABS4SP96_9PROT</name>
<dbReference type="RefSeq" id="WP_209768469.1">
    <property type="nucleotide sequence ID" value="NZ_JAGINP010000015.1"/>
</dbReference>
<gene>
    <name evidence="2" type="ORF">J2851_004101</name>
</gene>
<keyword evidence="1" id="KW-0812">Transmembrane</keyword>